<dbReference type="AlphaFoldDB" id="C9MT05"/>
<proteinExistence type="predicted"/>
<protein>
    <submittedName>
        <fullName evidence="1">Uncharacterized protein</fullName>
    </submittedName>
</protein>
<reference evidence="1 2" key="1">
    <citation type="submission" date="2009-09" db="EMBL/GenBank/DDBJ databases">
        <authorList>
            <person name="Weinstock G."/>
            <person name="Sodergren E."/>
            <person name="Clifton S."/>
            <person name="Fulton L."/>
            <person name="Fulton B."/>
            <person name="Courtney L."/>
            <person name="Fronick C."/>
            <person name="Harrison M."/>
            <person name="Strong C."/>
            <person name="Farmer C."/>
            <person name="Delahaunty K."/>
            <person name="Markovic C."/>
            <person name="Hall O."/>
            <person name="Minx P."/>
            <person name="Tomlinson C."/>
            <person name="Mitreva M."/>
            <person name="Nelson J."/>
            <person name="Hou S."/>
            <person name="Wollam A."/>
            <person name="Pepin K.H."/>
            <person name="Johnson M."/>
            <person name="Bhonagiri V."/>
            <person name="Nash W.E."/>
            <person name="Warren W."/>
            <person name="Chinwalla A."/>
            <person name="Mardis E.R."/>
            <person name="Wilson R.K."/>
        </authorList>
    </citation>
    <scope>NUCLEOTIDE SEQUENCE [LARGE SCALE GENOMIC DNA]</scope>
    <source>
        <strain evidence="1 2">F0319</strain>
    </source>
</reference>
<evidence type="ECO:0000313" key="2">
    <source>
        <dbReference type="Proteomes" id="UP000003327"/>
    </source>
</evidence>
<dbReference type="STRING" id="649761.HMPREF0973_02774"/>
<comment type="caution">
    <text evidence="1">The sequence shown here is derived from an EMBL/GenBank/DDBJ whole genome shotgun (WGS) entry which is preliminary data.</text>
</comment>
<keyword evidence="2" id="KW-1185">Reference proteome</keyword>
<organism evidence="1 2">
    <name type="scientific">Prevotella veroralis F0319</name>
    <dbReference type="NCBI Taxonomy" id="649761"/>
    <lineage>
        <taxon>Bacteria</taxon>
        <taxon>Pseudomonadati</taxon>
        <taxon>Bacteroidota</taxon>
        <taxon>Bacteroidia</taxon>
        <taxon>Bacteroidales</taxon>
        <taxon>Prevotellaceae</taxon>
        <taxon>Prevotella</taxon>
    </lineage>
</organism>
<evidence type="ECO:0000313" key="1">
    <source>
        <dbReference type="EMBL" id="EEX17372.1"/>
    </source>
</evidence>
<dbReference type="HOGENOM" id="CLU_2693690_0_0_10"/>
<dbReference type="EMBL" id="ACVA01000068">
    <property type="protein sequence ID" value="EEX17372.1"/>
    <property type="molecule type" value="Genomic_DNA"/>
</dbReference>
<accession>C9MT05</accession>
<gene>
    <name evidence="1" type="ORF">HMPREF0973_02774</name>
</gene>
<dbReference type="Proteomes" id="UP000003327">
    <property type="component" value="Unassembled WGS sequence"/>
</dbReference>
<name>C9MT05_9BACT</name>
<feature type="non-terminal residue" evidence="1">
    <location>
        <position position="74"/>
    </location>
</feature>
<sequence>MRFSGLQKGIKSEQRKLLKVLCLQGLRHASRARMREEKMCYCTLGAHIVCVSKLFGLTKDKVQKDAKELDNSLQ</sequence>